<comment type="subcellular location">
    <subcellularLocation>
        <location evidence="1">Cell inner membrane</location>
        <topology evidence="1">Multi-pass membrane protein</topology>
    </subcellularLocation>
    <subcellularLocation>
        <location evidence="6">Cell membrane</location>
        <topology evidence="6">Multi-pass membrane protein</topology>
    </subcellularLocation>
</comment>
<dbReference type="EMBL" id="JAMGBC010000001">
    <property type="protein sequence ID" value="MCL6679275.1"/>
    <property type="molecule type" value="Genomic_DNA"/>
</dbReference>
<keyword evidence="6" id="KW-0813">Transport</keyword>
<keyword evidence="6" id="KW-0050">Antiport</keyword>
<dbReference type="Proteomes" id="UP001165343">
    <property type="component" value="Unassembled WGS sequence"/>
</dbReference>
<dbReference type="NCBIfam" id="TIGR00773">
    <property type="entry name" value="NhaA"/>
    <property type="match status" value="1"/>
</dbReference>
<evidence type="ECO:0000256" key="5">
    <source>
        <dbReference type="ARBA" id="ARBA00023136"/>
    </source>
</evidence>
<sequence length="407" mass="42354">MASGPDEVQSREKLAGIFLMAAAAAALLIANSGLAGPYHSLLETRLGPALPRLGVLSLHEWIADGLMAVFFLLVGLEVKREWYDGRLSTAAERRLPIIAAAAGMAVPAMVYLAVTGADPAVIRGWAIPSATDIAFAVGILALLGKSANPSLKLVLVAIAVIDDIGAVIIIALVYTASLDAFAIAAAVAIVGLMAMMNLLGVRRLFPYMIAFVALWVAMLASGVHATISGVLAALTIPLGRGEEQSPLKRLEHAIHPWVMLGIMPLFGLASAGVHIGGFGEVLQPVPLAIIAGLFIGKQAGVFGSIWLMVRLGIATRKPSTPWIQIYGAALLTGVGFTMSLFIGALAFNDPDLVDSARLGTIVGSLLAGLAGWAVLYFSKPFVAEDDRAEAREIFAGDFEGGTQGEAG</sequence>
<gene>
    <name evidence="6 7" type="primary">nhaA</name>
    <name evidence="7" type="ORF">LZ519_08130</name>
</gene>
<keyword evidence="4 6" id="KW-1133">Transmembrane helix</keyword>
<feature type="transmembrane region" description="Helical" evidence="6">
    <location>
        <begin position="120"/>
        <end position="141"/>
    </location>
</feature>
<dbReference type="InterPro" id="IPR023171">
    <property type="entry name" value="Na/H_antiporter_dom_sf"/>
</dbReference>
<feature type="transmembrane region" description="Helical" evidence="6">
    <location>
        <begin position="14"/>
        <end position="34"/>
    </location>
</feature>
<evidence type="ECO:0000256" key="3">
    <source>
        <dbReference type="ARBA" id="ARBA00022692"/>
    </source>
</evidence>
<name>A0ABT0RG58_9SPHN</name>
<feature type="transmembrane region" description="Helical" evidence="6">
    <location>
        <begin position="153"/>
        <end position="174"/>
    </location>
</feature>
<feature type="transmembrane region" description="Helical" evidence="6">
    <location>
        <begin position="321"/>
        <end position="346"/>
    </location>
</feature>
<feature type="transmembrane region" description="Helical" evidence="6">
    <location>
        <begin position="95"/>
        <end position="114"/>
    </location>
</feature>
<protein>
    <recommendedName>
        <fullName evidence="6">Na(+)/H(+) antiporter NhaA</fullName>
    </recommendedName>
    <alternativeName>
        <fullName evidence="6">Sodium/proton antiporter NhaA</fullName>
    </alternativeName>
</protein>
<feature type="transmembrane region" description="Helical" evidence="6">
    <location>
        <begin position="180"/>
        <end position="200"/>
    </location>
</feature>
<keyword evidence="6" id="KW-0406">Ion transport</keyword>
<comment type="caution">
    <text evidence="7">The sequence shown here is derived from an EMBL/GenBank/DDBJ whole genome shotgun (WGS) entry which is preliminary data.</text>
</comment>
<organism evidence="7 8">
    <name type="scientific">Sphingomonas anseongensis</name>
    <dbReference type="NCBI Taxonomy" id="2908207"/>
    <lineage>
        <taxon>Bacteria</taxon>
        <taxon>Pseudomonadati</taxon>
        <taxon>Pseudomonadota</taxon>
        <taxon>Alphaproteobacteria</taxon>
        <taxon>Sphingomonadales</taxon>
        <taxon>Sphingomonadaceae</taxon>
        <taxon>Sphingomonas</taxon>
    </lineage>
</organism>
<keyword evidence="2 6" id="KW-1003">Cell membrane</keyword>
<dbReference type="PANTHER" id="PTHR30341:SF0">
    <property type="entry name" value="NA(+)_H(+) ANTIPORTER NHAA"/>
    <property type="match status" value="1"/>
</dbReference>
<keyword evidence="6" id="KW-0739">Sodium transport</keyword>
<reference evidence="7" key="1">
    <citation type="submission" date="2022-05" db="EMBL/GenBank/DDBJ databases">
        <authorList>
            <person name="Jo J.-H."/>
            <person name="Im W.-T."/>
        </authorList>
    </citation>
    <scope>NUCLEOTIDE SEQUENCE</scope>
    <source>
        <strain evidence="7">RG327</strain>
    </source>
</reference>
<feature type="transmembrane region" description="Helical" evidence="6">
    <location>
        <begin position="287"/>
        <end position="309"/>
    </location>
</feature>
<dbReference type="InterPro" id="IPR004670">
    <property type="entry name" value="NhaA"/>
</dbReference>
<comment type="function">
    <text evidence="6">Na(+)/H(+) antiporter that extrudes sodium in exchange for external protons.</text>
</comment>
<proteinExistence type="inferred from homology"/>
<evidence type="ECO:0000256" key="4">
    <source>
        <dbReference type="ARBA" id="ARBA00022989"/>
    </source>
</evidence>
<dbReference type="Pfam" id="PF06965">
    <property type="entry name" value="Na_H_antiport_1"/>
    <property type="match status" value="1"/>
</dbReference>
<dbReference type="RefSeq" id="WP_249868182.1">
    <property type="nucleotide sequence ID" value="NZ_JAMGBC010000001.1"/>
</dbReference>
<comment type="catalytic activity">
    <reaction evidence="6">
        <text>Na(+)(in) + 2 H(+)(out) = Na(+)(out) + 2 H(+)(in)</text>
        <dbReference type="Rhea" id="RHEA:29251"/>
        <dbReference type="ChEBI" id="CHEBI:15378"/>
        <dbReference type="ChEBI" id="CHEBI:29101"/>
    </reaction>
</comment>
<feature type="transmembrane region" description="Helical" evidence="6">
    <location>
        <begin position="207"/>
        <end position="234"/>
    </location>
</feature>
<evidence type="ECO:0000256" key="1">
    <source>
        <dbReference type="ARBA" id="ARBA00004429"/>
    </source>
</evidence>
<evidence type="ECO:0000313" key="8">
    <source>
        <dbReference type="Proteomes" id="UP001165343"/>
    </source>
</evidence>
<keyword evidence="8" id="KW-1185">Reference proteome</keyword>
<comment type="similarity">
    <text evidence="6">Belongs to the NhaA Na(+)/H(+) (TC 2.A.33) antiporter family.</text>
</comment>
<accession>A0ABT0RG58</accession>
<dbReference type="PANTHER" id="PTHR30341">
    <property type="entry name" value="SODIUM ION/PROTON ANTIPORTER NHAA-RELATED"/>
    <property type="match status" value="1"/>
</dbReference>
<dbReference type="NCBIfam" id="NF007111">
    <property type="entry name" value="PRK09560.1"/>
    <property type="match status" value="1"/>
</dbReference>
<feature type="transmembrane region" description="Helical" evidence="6">
    <location>
        <begin position="54"/>
        <end position="74"/>
    </location>
</feature>
<evidence type="ECO:0000256" key="6">
    <source>
        <dbReference type="HAMAP-Rule" id="MF_01844"/>
    </source>
</evidence>
<keyword evidence="6" id="KW-0915">Sodium</keyword>
<feature type="transmembrane region" description="Helical" evidence="6">
    <location>
        <begin position="358"/>
        <end position="377"/>
    </location>
</feature>
<keyword evidence="3 6" id="KW-0812">Transmembrane</keyword>
<evidence type="ECO:0000256" key="2">
    <source>
        <dbReference type="ARBA" id="ARBA00022475"/>
    </source>
</evidence>
<evidence type="ECO:0000313" key="7">
    <source>
        <dbReference type="EMBL" id="MCL6679275.1"/>
    </source>
</evidence>
<keyword evidence="5 6" id="KW-0472">Membrane</keyword>
<feature type="transmembrane region" description="Helical" evidence="6">
    <location>
        <begin position="254"/>
        <end position="275"/>
    </location>
</feature>
<dbReference type="Gene3D" id="1.20.1530.10">
    <property type="entry name" value="Na+/H+ antiporter like domain"/>
    <property type="match status" value="1"/>
</dbReference>
<dbReference type="HAMAP" id="MF_01844">
    <property type="entry name" value="NhaA"/>
    <property type="match status" value="1"/>
</dbReference>